<sequence length="264" mass="28387">MRGGNGTPVLALHGWLDNAASWVPIAAHLHDIDLVALDLPGHGTSPHLPPGAEYSIAGTVQTVLDAADALGWERFAVLGHSMGAAIGSILAAAAPERVSRFFAIEALGALADREDRTAQRLRESVAARRALAGKSLRVFPERDAAIRARMQANDLSEPVARLLVERGTREVDGGYVWSSDPRLTIATAVRMTEGQVRDLVAHIECPTRVLYADPAPPYFPEALRRERAAMLPRGEVVVRKGTHHLHMEDPQGVALDIGAFFNGA</sequence>
<accession>A0ABS8JHG3</accession>
<evidence type="ECO:0000259" key="3">
    <source>
        <dbReference type="Pfam" id="PF00561"/>
    </source>
</evidence>
<dbReference type="PANTHER" id="PTHR43798:SF14">
    <property type="entry name" value="SERINE HYDROLASE-LIKE PROTEIN DDB_G0286239"/>
    <property type="match status" value="1"/>
</dbReference>
<comment type="caution">
    <text evidence="4">The sequence shown here is derived from an EMBL/GenBank/DDBJ whole genome shotgun (WGS) entry which is preliminary data.</text>
</comment>
<evidence type="ECO:0000256" key="2">
    <source>
        <dbReference type="ARBA" id="ARBA00022801"/>
    </source>
</evidence>
<evidence type="ECO:0000313" key="5">
    <source>
        <dbReference type="Proteomes" id="UP001165293"/>
    </source>
</evidence>
<gene>
    <name evidence="4" type="ORF">LK996_08100</name>
</gene>
<dbReference type="Proteomes" id="UP001165293">
    <property type="component" value="Unassembled WGS sequence"/>
</dbReference>
<keyword evidence="2 4" id="KW-0378">Hydrolase</keyword>
<dbReference type="SUPFAM" id="SSF53474">
    <property type="entry name" value="alpha/beta-Hydrolases"/>
    <property type="match status" value="1"/>
</dbReference>
<organism evidence="4 5">
    <name type="scientific">Noviluteimonas lactosilytica</name>
    <dbReference type="NCBI Taxonomy" id="2888523"/>
    <lineage>
        <taxon>Bacteria</taxon>
        <taxon>Pseudomonadati</taxon>
        <taxon>Pseudomonadota</taxon>
        <taxon>Gammaproteobacteria</taxon>
        <taxon>Lysobacterales</taxon>
        <taxon>Lysobacteraceae</taxon>
        <taxon>Noviluteimonas</taxon>
    </lineage>
</organism>
<evidence type="ECO:0000313" key="4">
    <source>
        <dbReference type="EMBL" id="MCC8363036.1"/>
    </source>
</evidence>
<dbReference type="InterPro" id="IPR050266">
    <property type="entry name" value="AB_hydrolase_sf"/>
</dbReference>
<evidence type="ECO:0000256" key="1">
    <source>
        <dbReference type="ARBA" id="ARBA00008645"/>
    </source>
</evidence>
<proteinExistence type="inferred from homology"/>
<keyword evidence="5" id="KW-1185">Reference proteome</keyword>
<dbReference type="InterPro" id="IPR029058">
    <property type="entry name" value="AB_hydrolase_fold"/>
</dbReference>
<dbReference type="Pfam" id="PF00561">
    <property type="entry name" value="Abhydrolase_1"/>
    <property type="match status" value="1"/>
</dbReference>
<reference evidence="4" key="1">
    <citation type="submission" date="2021-10" db="EMBL/GenBank/DDBJ databases">
        <authorList>
            <person name="Lyu M."/>
            <person name="Wang X."/>
            <person name="Meng X."/>
            <person name="Xu K."/>
        </authorList>
    </citation>
    <scope>NUCLEOTIDE SEQUENCE</scope>
    <source>
        <strain evidence="4">A6</strain>
    </source>
</reference>
<dbReference type="GO" id="GO:0016787">
    <property type="term" value="F:hydrolase activity"/>
    <property type="evidence" value="ECO:0007669"/>
    <property type="project" value="UniProtKB-KW"/>
</dbReference>
<feature type="domain" description="AB hydrolase-1" evidence="3">
    <location>
        <begin position="8"/>
        <end position="117"/>
    </location>
</feature>
<dbReference type="Gene3D" id="3.40.50.1820">
    <property type="entry name" value="alpha/beta hydrolase"/>
    <property type="match status" value="1"/>
</dbReference>
<name>A0ABS8JHG3_9GAMM</name>
<protein>
    <submittedName>
        <fullName evidence="4">Alpha/beta hydrolase</fullName>
    </submittedName>
</protein>
<dbReference type="InterPro" id="IPR000073">
    <property type="entry name" value="AB_hydrolase_1"/>
</dbReference>
<dbReference type="EMBL" id="JAJGAK010000001">
    <property type="protein sequence ID" value="MCC8363036.1"/>
    <property type="molecule type" value="Genomic_DNA"/>
</dbReference>
<dbReference type="PANTHER" id="PTHR43798">
    <property type="entry name" value="MONOACYLGLYCEROL LIPASE"/>
    <property type="match status" value="1"/>
</dbReference>
<comment type="similarity">
    <text evidence="1">Belongs to the AB hydrolase superfamily.</text>
</comment>